<reference evidence="1 2" key="1">
    <citation type="submission" date="2018-05" db="EMBL/GenBank/DDBJ databases">
        <title>Genomic Encyclopedia of Archaeal and Bacterial Type Strains, Phase II (KMG-II): from individual species to whole genera.</title>
        <authorList>
            <person name="Goeker M."/>
        </authorList>
    </citation>
    <scope>NUCLEOTIDE SEQUENCE [LARGE SCALE GENOMIC DNA]</scope>
    <source>
        <strain evidence="1 2">DSM 22214</strain>
    </source>
</reference>
<evidence type="ECO:0000313" key="1">
    <source>
        <dbReference type="EMBL" id="PWK17054.1"/>
    </source>
</evidence>
<dbReference type="Proteomes" id="UP000245489">
    <property type="component" value="Unassembled WGS sequence"/>
</dbReference>
<dbReference type="AlphaFoldDB" id="A0A316DG21"/>
<sequence>MGCVPSAETKAKMSTNIQSLPSAPNLANTMLGVVKLSPEQKKQIDTWVEFRAKRDFTKEQRDFSYQKWYKGGRGWNKICQGGVGQMLILCWYHHQFKPNSNEWRPSIMINCLLNKLSNGKI</sequence>
<gene>
    <name evidence="1" type="ORF">LV89_04505</name>
</gene>
<name>A0A316DG21_9BACT</name>
<keyword evidence="2" id="KW-1185">Reference proteome</keyword>
<protein>
    <submittedName>
        <fullName evidence="1">Uncharacterized protein</fullName>
    </submittedName>
</protein>
<evidence type="ECO:0000313" key="2">
    <source>
        <dbReference type="Proteomes" id="UP000245489"/>
    </source>
</evidence>
<dbReference type="EMBL" id="QGGO01000038">
    <property type="protein sequence ID" value="PWK17054.1"/>
    <property type="molecule type" value="Genomic_DNA"/>
</dbReference>
<proteinExistence type="predicted"/>
<organism evidence="1 2">
    <name type="scientific">Arcicella aurantiaca</name>
    <dbReference type="NCBI Taxonomy" id="591202"/>
    <lineage>
        <taxon>Bacteria</taxon>
        <taxon>Pseudomonadati</taxon>
        <taxon>Bacteroidota</taxon>
        <taxon>Cytophagia</taxon>
        <taxon>Cytophagales</taxon>
        <taxon>Flectobacillaceae</taxon>
        <taxon>Arcicella</taxon>
    </lineage>
</organism>
<comment type="caution">
    <text evidence="1">The sequence shown here is derived from an EMBL/GenBank/DDBJ whole genome shotgun (WGS) entry which is preliminary data.</text>
</comment>
<accession>A0A316DG21</accession>